<dbReference type="PROSITE" id="PS50076">
    <property type="entry name" value="DNAJ_2"/>
    <property type="match status" value="1"/>
</dbReference>
<dbReference type="AlphaFoldDB" id="A0A364Y7V5"/>
<name>A0A364Y7V5_9BACT</name>
<evidence type="ECO:0000313" key="4">
    <source>
        <dbReference type="Proteomes" id="UP000251889"/>
    </source>
</evidence>
<dbReference type="PANTHER" id="PTHR44240:SF10">
    <property type="entry name" value="J DOMAIN-CONTAINING PROTEIN"/>
    <property type="match status" value="1"/>
</dbReference>
<dbReference type="CDD" id="cd06257">
    <property type="entry name" value="DnaJ"/>
    <property type="match status" value="1"/>
</dbReference>
<sequence length="182" mass="21815">MNPYAILGVSSNASAHEIKSAYRRLVKQYHPDRQTSDASHDQIAAINHAYDILSDPIRRAQYDRGFSTIFIEQPEDPVEVYKREFKRKRFENDKREREEKLARRTRIYRIVRWIHMPITAFMVALLLHELFTTGGTTFFRCALLFNAGYVCYYKDYREGTYKLSFFNLFIFVIFFLVWWDNL</sequence>
<keyword evidence="1" id="KW-0472">Membrane</keyword>
<protein>
    <recommendedName>
        <fullName evidence="2">J domain-containing protein</fullName>
    </recommendedName>
</protein>
<dbReference type="SUPFAM" id="SSF46565">
    <property type="entry name" value="Chaperone J-domain"/>
    <property type="match status" value="1"/>
</dbReference>
<keyword evidence="1" id="KW-0812">Transmembrane</keyword>
<feature type="transmembrane region" description="Helical" evidence="1">
    <location>
        <begin position="160"/>
        <end position="179"/>
    </location>
</feature>
<dbReference type="OrthoDB" id="9779622at2"/>
<dbReference type="Proteomes" id="UP000251889">
    <property type="component" value="Unassembled WGS sequence"/>
</dbReference>
<comment type="caution">
    <text evidence="3">The sequence shown here is derived from an EMBL/GenBank/DDBJ whole genome shotgun (WGS) entry which is preliminary data.</text>
</comment>
<dbReference type="PANTHER" id="PTHR44240">
    <property type="entry name" value="DNAJ DOMAIN (PROKARYOTIC HEAT SHOCK PROTEIN)-RELATED"/>
    <property type="match status" value="1"/>
</dbReference>
<gene>
    <name evidence="3" type="ORF">DQQ10_06640</name>
</gene>
<keyword evidence="1" id="KW-1133">Transmembrane helix</keyword>
<dbReference type="Gene3D" id="1.10.287.110">
    <property type="entry name" value="DnaJ domain"/>
    <property type="match status" value="1"/>
</dbReference>
<evidence type="ECO:0000256" key="1">
    <source>
        <dbReference type="SAM" id="Phobius"/>
    </source>
</evidence>
<dbReference type="SMART" id="SM00271">
    <property type="entry name" value="DnaJ"/>
    <property type="match status" value="1"/>
</dbReference>
<evidence type="ECO:0000313" key="3">
    <source>
        <dbReference type="EMBL" id="RAW02214.1"/>
    </source>
</evidence>
<evidence type="ECO:0000259" key="2">
    <source>
        <dbReference type="PROSITE" id="PS50076"/>
    </source>
</evidence>
<dbReference type="EMBL" id="QMFY01000002">
    <property type="protein sequence ID" value="RAW02214.1"/>
    <property type="molecule type" value="Genomic_DNA"/>
</dbReference>
<dbReference type="InterPro" id="IPR001623">
    <property type="entry name" value="DnaJ_domain"/>
</dbReference>
<keyword evidence="4" id="KW-1185">Reference proteome</keyword>
<feature type="transmembrane region" description="Helical" evidence="1">
    <location>
        <begin position="137"/>
        <end position="153"/>
    </location>
</feature>
<reference evidence="3 4" key="1">
    <citation type="submission" date="2018-06" db="EMBL/GenBank/DDBJ databases">
        <title>Chryseolinea flavus sp. nov., a member of the phylum Bacteroidetes isolated from soil.</title>
        <authorList>
            <person name="Li Y."/>
            <person name="Wang J."/>
        </authorList>
    </citation>
    <scope>NUCLEOTIDE SEQUENCE [LARGE SCALE GENOMIC DNA]</scope>
    <source>
        <strain evidence="3 4">SDU1-6</strain>
    </source>
</reference>
<feature type="transmembrane region" description="Helical" evidence="1">
    <location>
        <begin position="110"/>
        <end position="131"/>
    </location>
</feature>
<feature type="domain" description="J" evidence="2">
    <location>
        <begin position="2"/>
        <end position="66"/>
    </location>
</feature>
<dbReference type="PRINTS" id="PR00625">
    <property type="entry name" value="JDOMAIN"/>
</dbReference>
<dbReference type="InterPro" id="IPR052276">
    <property type="entry name" value="Diphthamide-biosynth_chaperone"/>
</dbReference>
<dbReference type="InterPro" id="IPR036869">
    <property type="entry name" value="J_dom_sf"/>
</dbReference>
<dbReference type="RefSeq" id="WP_112746037.1">
    <property type="nucleotide sequence ID" value="NZ_QMFY01000002.1"/>
</dbReference>
<accession>A0A364Y7V5</accession>
<proteinExistence type="predicted"/>
<organism evidence="3 4">
    <name type="scientific">Pseudochryseolinea flava</name>
    <dbReference type="NCBI Taxonomy" id="2059302"/>
    <lineage>
        <taxon>Bacteria</taxon>
        <taxon>Pseudomonadati</taxon>
        <taxon>Bacteroidota</taxon>
        <taxon>Cytophagia</taxon>
        <taxon>Cytophagales</taxon>
        <taxon>Fulvivirgaceae</taxon>
        <taxon>Pseudochryseolinea</taxon>
    </lineage>
</organism>
<dbReference type="Pfam" id="PF00226">
    <property type="entry name" value="DnaJ"/>
    <property type="match status" value="1"/>
</dbReference>